<dbReference type="InterPro" id="IPR004843">
    <property type="entry name" value="Calcineurin-like_PHP"/>
</dbReference>
<dbReference type="PANTHER" id="PTHR43143">
    <property type="entry name" value="METALLOPHOSPHOESTERASE, CALCINEURIN SUPERFAMILY"/>
    <property type="match status" value="1"/>
</dbReference>
<dbReference type="Pfam" id="PF00149">
    <property type="entry name" value="Metallophos"/>
    <property type="match status" value="1"/>
</dbReference>
<evidence type="ECO:0000259" key="1">
    <source>
        <dbReference type="Pfam" id="PF00149"/>
    </source>
</evidence>
<sequence length="412" mass="47070">MPQLIHLMFTACAILQPETGFFQYNVPNRLATEGFYLADDGSSLERMDTRYRFAVATYSLEFPEKYLHTYDYAPEQIWGAYRGGLREDSYCMDKYIFKECCYFRVVARRVDGENITIEEAAGLSSTLIFTSTAEKRQPRVFEQEVESAAYRINSLREPGDLVLTILTDTHMTVNGTWQDTAANLLALHQKAGLDGLVHLGNLTDGTVSRQMTCRYVQSMLKDMHKLEVPVHIVLGNHDANYFHGNRDIFSLHEQAALYQTGAEQWKQDRDKTYYYADCPQQKLRCLFLSAYDNEARPRYGFDLTQIAWVRETLKGTPESWRILLFSHDAPLPELDPWSKEIRNGELLLKALDNSKAQILACIHGHAHADLVHRWQGKKSFPIISIGCAKCEDMSERKVEGSFPPARVLGEAS</sequence>
<feature type="domain" description="Calcineurin-like phosphoesterase" evidence="1">
    <location>
        <begin position="163"/>
        <end position="368"/>
    </location>
</feature>
<name>A0A927ZVE1_SELRU</name>
<protein>
    <recommendedName>
        <fullName evidence="1">Calcineurin-like phosphoesterase domain-containing protein</fullName>
    </recommendedName>
</protein>
<evidence type="ECO:0000313" key="3">
    <source>
        <dbReference type="Proteomes" id="UP000772151"/>
    </source>
</evidence>
<reference evidence="2" key="1">
    <citation type="submission" date="2019-04" db="EMBL/GenBank/DDBJ databases">
        <title>Evolution of Biomass-Degrading Anaerobic Consortia Revealed by Metagenomics.</title>
        <authorList>
            <person name="Peng X."/>
        </authorList>
    </citation>
    <scope>NUCLEOTIDE SEQUENCE</scope>
    <source>
        <strain evidence="2">SIG242</strain>
    </source>
</reference>
<organism evidence="2 3">
    <name type="scientific">Selenomonas ruminantium</name>
    <dbReference type="NCBI Taxonomy" id="971"/>
    <lineage>
        <taxon>Bacteria</taxon>
        <taxon>Bacillati</taxon>
        <taxon>Bacillota</taxon>
        <taxon>Negativicutes</taxon>
        <taxon>Selenomonadales</taxon>
        <taxon>Selenomonadaceae</taxon>
        <taxon>Selenomonas</taxon>
    </lineage>
</organism>
<dbReference type="AlphaFoldDB" id="A0A927ZVE1"/>
<dbReference type="SUPFAM" id="SSF56300">
    <property type="entry name" value="Metallo-dependent phosphatases"/>
    <property type="match status" value="1"/>
</dbReference>
<proteinExistence type="predicted"/>
<dbReference type="RefSeq" id="WP_303669546.1">
    <property type="nucleotide sequence ID" value="NZ_SVCA01000007.1"/>
</dbReference>
<comment type="caution">
    <text evidence="2">The sequence shown here is derived from an EMBL/GenBank/DDBJ whole genome shotgun (WGS) entry which is preliminary data.</text>
</comment>
<accession>A0A927ZVE1</accession>
<dbReference type="Gene3D" id="3.60.21.10">
    <property type="match status" value="1"/>
</dbReference>
<dbReference type="PANTHER" id="PTHR43143:SF1">
    <property type="entry name" value="SERINE_THREONINE-PROTEIN PHOSPHATASE CPPED1"/>
    <property type="match status" value="1"/>
</dbReference>
<dbReference type="EMBL" id="SVCA01000007">
    <property type="protein sequence ID" value="MBE6085455.1"/>
    <property type="molecule type" value="Genomic_DNA"/>
</dbReference>
<evidence type="ECO:0000313" key="2">
    <source>
        <dbReference type="EMBL" id="MBE6085455.1"/>
    </source>
</evidence>
<dbReference type="InterPro" id="IPR029052">
    <property type="entry name" value="Metallo-depent_PP-like"/>
</dbReference>
<gene>
    <name evidence="2" type="ORF">E7203_08400</name>
</gene>
<dbReference type="Proteomes" id="UP000772151">
    <property type="component" value="Unassembled WGS sequence"/>
</dbReference>
<dbReference type="InterPro" id="IPR051918">
    <property type="entry name" value="STPP_CPPED1"/>
</dbReference>
<dbReference type="GO" id="GO:0016787">
    <property type="term" value="F:hydrolase activity"/>
    <property type="evidence" value="ECO:0007669"/>
    <property type="project" value="InterPro"/>
</dbReference>